<dbReference type="InterPro" id="IPR006134">
    <property type="entry name" value="DNA-dir_DNA_pol_B_multi_dom"/>
</dbReference>
<feature type="domain" description="DNA-directed DNA polymerase family B multifunctional" evidence="23">
    <location>
        <begin position="2616"/>
        <end position="3066"/>
    </location>
</feature>
<keyword evidence="12" id="KW-0862">Zinc</keyword>
<organism evidence="28 29">
    <name type="scientific">Tupaia chinensis</name>
    <name type="common">Chinese tree shrew</name>
    <name type="synonym">Tupaia belangeri chinensis</name>
    <dbReference type="NCBI Taxonomy" id="246437"/>
    <lineage>
        <taxon>Eukaryota</taxon>
        <taxon>Metazoa</taxon>
        <taxon>Chordata</taxon>
        <taxon>Craniata</taxon>
        <taxon>Vertebrata</taxon>
        <taxon>Euteleostomi</taxon>
        <taxon>Mammalia</taxon>
        <taxon>Eutheria</taxon>
        <taxon>Euarchontoglires</taxon>
        <taxon>Scandentia</taxon>
        <taxon>Tupaiidae</taxon>
        <taxon>Tupaia</taxon>
    </lineage>
</organism>
<dbReference type="GO" id="GO:0003677">
    <property type="term" value="F:DNA binding"/>
    <property type="evidence" value="ECO:0007669"/>
    <property type="project" value="InterPro"/>
</dbReference>
<keyword evidence="7" id="KW-0808">Transferase</keyword>
<feature type="compositionally biased region" description="Basic and acidic residues" evidence="22">
    <location>
        <begin position="2205"/>
        <end position="2215"/>
    </location>
</feature>
<dbReference type="PANTHER" id="PTHR45812">
    <property type="entry name" value="DNA POLYMERASE ZETA CATALYTIC SUBUNIT"/>
    <property type="match status" value="1"/>
</dbReference>
<feature type="compositionally biased region" description="Polar residues" evidence="22">
    <location>
        <begin position="340"/>
        <end position="355"/>
    </location>
</feature>
<feature type="compositionally biased region" description="Basic residues" evidence="22">
    <location>
        <begin position="970"/>
        <end position="983"/>
    </location>
</feature>
<comment type="cofactor">
    <cofactor evidence="1">
        <name>[4Fe-4S] cluster</name>
        <dbReference type="ChEBI" id="CHEBI:49883"/>
    </cofactor>
</comment>
<dbReference type="FunCoup" id="L9JHS0">
    <property type="interactions" value="2004"/>
</dbReference>
<feature type="compositionally biased region" description="Basic and acidic residues" evidence="22">
    <location>
        <begin position="1391"/>
        <end position="1401"/>
    </location>
</feature>
<keyword evidence="11" id="KW-0227">DNA damage</keyword>
<keyword evidence="17" id="KW-0539">Nucleus</keyword>
<protein>
    <recommendedName>
        <fullName evidence="5">DNA polymerase zeta catalytic subunit</fullName>
        <ecNumber evidence="4">2.7.7.7</ecNumber>
    </recommendedName>
    <alternativeName>
        <fullName evidence="21">Protein reversionless 3-like</fullName>
    </alternativeName>
</protein>
<comment type="subunit">
    <text evidence="20">Heterodimer with MAD2L2. This dimer forms the minimal DNA polymerase zeta complex (Pol-zeta2), with REV3L bearing DNA polymerase catalytic activity, although its activity is very low in this context. Component of the tetrameric Pol-zeta complex (Pol-zeta4), which consists of REV3L, MAD2L2, POLD2 and POLD3; Pol-zeta4 is the fully active form of DNA polymerase zeta.</text>
</comment>
<feature type="domain" description="C4-type zinc-finger of DNA polymerase delta" evidence="25">
    <location>
        <begin position="3108"/>
        <end position="3175"/>
    </location>
</feature>
<feature type="region of interest" description="Disordered" evidence="22">
    <location>
        <begin position="957"/>
        <end position="1036"/>
    </location>
</feature>
<feature type="region of interest" description="Disordered" evidence="22">
    <location>
        <begin position="1865"/>
        <end position="1947"/>
    </location>
</feature>
<evidence type="ECO:0000259" key="23">
    <source>
        <dbReference type="Pfam" id="PF00136"/>
    </source>
</evidence>
<comment type="similarity">
    <text evidence="3">Belongs to the DNA polymerase type-B family.</text>
</comment>
<evidence type="ECO:0000259" key="27">
    <source>
        <dbReference type="Pfam" id="PF24055"/>
    </source>
</evidence>
<dbReference type="Pfam" id="PF03104">
    <property type="entry name" value="DNA_pol_B_exo1"/>
    <property type="match status" value="1"/>
</dbReference>
<feature type="region of interest" description="Disordered" evidence="22">
    <location>
        <begin position="1761"/>
        <end position="1781"/>
    </location>
</feature>
<dbReference type="CDD" id="cd05534">
    <property type="entry name" value="POLBc_zeta"/>
    <property type="match status" value="1"/>
</dbReference>
<dbReference type="InterPro" id="IPR030559">
    <property type="entry name" value="PolZ_Rev3"/>
</dbReference>
<dbReference type="EMBL" id="KB320987">
    <property type="protein sequence ID" value="ELW50116.1"/>
    <property type="molecule type" value="Genomic_DNA"/>
</dbReference>
<dbReference type="Gene3D" id="3.30.420.10">
    <property type="entry name" value="Ribonuclease H-like superfamily/Ribonuclease H"/>
    <property type="match status" value="1"/>
</dbReference>
<evidence type="ECO:0000256" key="9">
    <source>
        <dbReference type="ARBA" id="ARBA00022705"/>
    </source>
</evidence>
<dbReference type="GO" id="GO:0000166">
    <property type="term" value="F:nucleotide binding"/>
    <property type="evidence" value="ECO:0007669"/>
    <property type="project" value="InterPro"/>
</dbReference>
<keyword evidence="14" id="KW-0408">Iron</keyword>
<keyword evidence="13" id="KW-0239">DNA-directed DNA polymerase</keyword>
<dbReference type="SUPFAM" id="SSF56672">
    <property type="entry name" value="DNA/RNA polymerases"/>
    <property type="match status" value="1"/>
</dbReference>
<evidence type="ECO:0000313" key="28">
    <source>
        <dbReference type="EMBL" id="ELW50116.1"/>
    </source>
</evidence>
<feature type="region of interest" description="Disordered" evidence="22">
    <location>
        <begin position="1644"/>
        <end position="1668"/>
    </location>
</feature>
<dbReference type="InterPro" id="IPR056435">
    <property type="entry name" value="DPOD/Z_N"/>
</dbReference>
<dbReference type="Gene3D" id="3.90.1600.10">
    <property type="entry name" value="Palm domain of DNA polymerase"/>
    <property type="match status" value="1"/>
</dbReference>
<feature type="compositionally biased region" description="Polar residues" evidence="22">
    <location>
        <begin position="1871"/>
        <end position="1900"/>
    </location>
</feature>
<dbReference type="InterPro" id="IPR032757">
    <property type="entry name" value="DUF4683"/>
</dbReference>
<comment type="catalytic activity">
    <reaction evidence="18">
        <text>DNA(n) + a 2'-deoxyribonucleoside 5'-triphosphate = DNA(n+1) + diphosphate</text>
        <dbReference type="Rhea" id="RHEA:22508"/>
        <dbReference type="Rhea" id="RHEA-COMP:17339"/>
        <dbReference type="Rhea" id="RHEA-COMP:17340"/>
        <dbReference type="ChEBI" id="CHEBI:33019"/>
        <dbReference type="ChEBI" id="CHEBI:61560"/>
        <dbReference type="ChEBI" id="CHEBI:173112"/>
        <dbReference type="EC" id="2.7.7.7"/>
    </reaction>
</comment>
<feature type="region of interest" description="Disordered" evidence="22">
    <location>
        <begin position="293"/>
        <end position="315"/>
    </location>
</feature>
<dbReference type="Proteomes" id="UP000011518">
    <property type="component" value="Unassembled WGS sequence"/>
</dbReference>
<feature type="region of interest" description="Disordered" evidence="22">
    <location>
        <begin position="838"/>
        <end position="900"/>
    </location>
</feature>
<feature type="compositionally biased region" description="Polar residues" evidence="22">
    <location>
        <begin position="2139"/>
        <end position="2168"/>
    </location>
</feature>
<evidence type="ECO:0000259" key="26">
    <source>
        <dbReference type="Pfam" id="PF15735"/>
    </source>
</evidence>
<dbReference type="SUPFAM" id="SSF53098">
    <property type="entry name" value="Ribonuclease H-like"/>
    <property type="match status" value="1"/>
</dbReference>
<dbReference type="CDD" id="cd05778">
    <property type="entry name" value="DNA_polB_zeta_exo"/>
    <property type="match status" value="1"/>
</dbReference>
<dbReference type="GO" id="GO:0016035">
    <property type="term" value="C:zeta DNA polymerase complex"/>
    <property type="evidence" value="ECO:0007669"/>
    <property type="project" value="InterPro"/>
</dbReference>
<dbReference type="GO" id="GO:0000724">
    <property type="term" value="P:double-strand break repair via homologous recombination"/>
    <property type="evidence" value="ECO:0007669"/>
    <property type="project" value="TreeGrafter"/>
</dbReference>
<evidence type="ECO:0000256" key="13">
    <source>
        <dbReference type="ARBA" id="ARBA00022932"/>
    </source>
</evidence>
<feature type="region of interest" description="Disordered" evidence="22">
    <location>
        <begin position="2027"/>
        <end position="2050"/>
    </location>
</feature>
<dbReference type="Gene3D" id="3.30.342.10">
    <property type="entry name" value="DNA Polymerase, chain B, domain 1"/>
    <property type="match status" value="1"/>
</dbReference>
<dbReference type="Pfam" id="PF24055">
    <property type="entry name" value="POL3_N"/>
    <property type="match status" value="1"/>
</dbReference>
<evidence type="ECO:0000256" key="3">
    <source>
        <dbReference type="ARBA" id="ARBA00005755"/>
    </source>
</evidence>
<feature type="compositionally biased region" description="Acidic residues" evidence="22">
    <location>
        <begin position="304"/>
        <end position="315"/>
    </location>
</feature>
<comment type="function">
    <text evidence="19">Catalytic subunit of the DNA polymerase zeta complex, an error-prone polymerase specialized in translesion DNA synthesis (TLS). Lacks an intrinsic 3'-5' exonuclease activity and thus has no proofreading function.</text>
</comment>
<dbReference type="PROSITE" id="PS00116">
    <property type="entry name" value="DNA_POLYMERASE_B"/>
    <property type="match status" value="1"/>
</dbReference>
<evidence type="ECO:0000256" key="17">
    <source>
        <dbReference type="ARBA" id="ARBA00023242"/>
    </source>
</evidence>
<keyword evidence="6" id="KW-0004">4Fe-4S</keyword>
<feature type="compositionally biased region" description="Basic residues" evidence="22">
    <location>
        <begin position="1371"/>
        <end position="1390"/>
    </location>
</feature>
<dbReference type="STRING" id="246437.L9JHS0"/>
<keyword evidence="9" id="KW-0235">DNA replication</keyword>
<evidence type="ECO:0000259" key="25">
    <source>
        <dbReference type="Pfam" id="PF14260"/>
    </source>
</evidence>
<gene>
    <name evidence="28" type="ORF">TREES_T100016200</name>
</gene>
<reference evidence="29" key="1">
    <citation type="submission" date="2012-07" db="EMBL/GenBank/DDBJ databases">
        <title>Genome of the Chinese tree shrew, a rising model animal genetically related to primates.</title>
        <authorList>
            <person name="Zhang G."/>
            <person name="Fan Y."/>
            <person name="Yao Y."/>
            <person name="Huang Z."/>
        </authorList>
    </citation>
    <scope>NUCLEOTIDE SEQUENCE [LARGE SCALE GENOMIC DNA]</scope>
</reference>
<feature type="compositionally biased region" description="Basic and acidic residues" evidence="22">
    <location>
        <begin position="1018"/>
        <end position="1036"/>
    </location>
</feature>
<dbReference type="InterPro" id="IPR006133">
    <property type="entry name" value="DNA-dir_DNA_pol_B_exonuc"/>
</dbReference>
<evidence type="ECO:0000259" key="24">
    <source>
        <dbReference type="Pfam" id="PF03104"/>
    </source>
</evidence>
<dbReference type="CDD" id="cd22287">
    <property type="entry name" value="REV3L_RBD"/>
    <property type="match status" value="1"/>
</dbReference>
<evidence type="ECO:0000256" key="18">
    <source>
        <dbReference type="ARBA" id="ARBA00049244"/>
    </source>
</evidence>
<feature type="region of interest" description="Disordered" evidence="22">
    <location>
        <begin position="233"/>
        <end position="264"/>
    </location>
</feature>
<dbReference type="InterPro" id="IPR043502">
    <property type="entry name" value="DNA/RNA_pol_sf"/>
</dbReference>
<evidence type="ECO:0000256" key="8">
    <source>
        <dbReference type="ARBA" id="ARBA00022695"/>
    </source>
</evidence>
<evidence type="ECO:0000256" key="1">
    <source>
        <dbReference type="ARBA" id="ARBA00001966"/>
    </source>
</evidence>
<proteinExistence type="inferred from homology"/>
<evidence type="ECO:0000256" key="12">
    <source>
        <dbReference type="ARBA" id="ARBA00022833"/>
    </source>
</evidence>
<dbReference type="InterPro" id="IPR036397">
    <property type="entry name" value="RNaseH_sf"/>
</dbReference>
<dbReference type="Gene3D" id="1.10.287.690">
    <property type="entry name" value="Helix hairpin bin"/>
    <property type="match status" value="1"/>
</dbReference>
<feature type="compositionally biased region" description="Basic and acidic residues" evidence="22">
    <location>
        <begin position="1937"/>
        <end position="1947"/>
    </location>
</feature>
<dbReference type="Gene3D" id="1.10.132.60">
    <property type="entry name" value="DNA polymerase family B, C-terminal domain"/>
    <property type="match status" value="1"/>
</dbReference>
<evidence type="ECO:0000256" key="4">
    <source>
        <dbReference type="ARBA" id="ARBA00012417"/>
    </source>
</evidence>
<dbReference type="SMART" id="SM00486">
    <property type="entry name" value="POLBc"/>
    <property type="match status" value="1"/>
</dbReference>
<reference evidence="29" key="2">
    <citation type="journal article" date="2013" name="Nat. Commun.">
        <title>Genome of the Chinese tree shrew.</title>
        <authorList>
            <person name="Fan Y."/>
            <person name="Huang Z.Y."/>
            <person name="Cao C.C."/>
            <person name="Chen C.S."/>
            <person name="Chen Y.X."/>
            <person name="Fan D.D."/>
            <person name="He J."/>
            <person name="Hou H.L."/>
            <person name="Hu L."/>
            <person name="Hu X.T."/>
            <person name="Jiang X.T."/>
            <person name="Lai R."/>
            <person name="Lang Y.S."/>
            <person name="Liang B."/>
            <person name="Liao S.G."/>
            <person name="Mu D."/>
            <person name="Ma Y.Y."/>
            <person name="Niu Y.Y."/>
            <person name="Sun X.Q."/>
            <person name="Xia J.Q."/>
            <person name="Xiao J."/>
            <person name="Xiong Z.Q."/>
            <person name="Xu L."/>
            <person name="Yang L."/>
            <person name="Zhang Y."/>
            <person name="Zhao W."/>
            <person name="Zhao X.D."/>
            <person name="Zheng Y.T."/>
            <person name="Zhou J.M."/>
            <person name="Zhu Y.B."/>
            <person name="Zhang G.J."/>
            <person name="Wang J."/>
            <person name="Yao Y.G."/>
        </authorList>
    </citation>
    <scope>NUCLEOTIDE SEQUENCE [LARGE SCALE GENOMIC DNA]</scope>
</reference>
<dbReference type="InterPro" id="IPR012337">
    <property type="entry name" value="RNaseH-like_sf"/>
</dbReference>
<dbReference type="GO" id="GO:0003887">
    <property type="term" value="F:DNA-directed DNA polymerase activity"/>
    <property type="evidence" value="ECO:0007669"/>
    <property type="project" value="UniProtKB-KW"/>
</dbReference>
<evidence type="ECO:0000256" key="11">
    <source>
        <dbReference type="ARBA" id="ARBA00022763"/>
    </source>
</evidence>
<keyword evidence="16" id="KW-0234">DNA repair</keyword>
<dbReference type="Pfam" id="PF15735">
    <property type="entry name" value="DUF4683"/>
    <property type="match status" value="1"/>
</dbReference>
<evidence type="ECO:0000256" key="5">
    <source>
        <dbReference type="ARBA" id="ARBA00021589"/>
    </source>
</evidence>
<dbReference type="InterPro" id="IPR017964">
    <property type="entry name" value="DNA-dir_DNA_pol_B_CS"/>
</dbReference>
<evidence type="ECO:0000256" key="10">
    <source>
        <dbReference type="ARBA" id="ARBA00022723"/>
    </source>
</evidence>
<evidence type="ECO:0000256" key="21">
    <source>
        <dbReference type="ARBA" id="ARBA00075683"/>
    </source>
</evidence>
<feature type="compositionally biased region" description="Low complexity" evidence="22">
    <location>
        <begin position="1649"/>
        <end position="1664"/>
    </location>
</feature>
<dbReference type="Pfam" id="PF00136">
    <property type="entry name" value="DNA_pol_B"/>
    <property type="match status" value="1"/>
</dbReference>
<dbReference type="PANTHER" id="PTHR45812:SF1">
    <property type="entry name" value="DNA POLYMERASE ZETA CATALYTIC SUBUNIT"/>
    <property type="match status" value="1"/>
</dbReference>
<evidence type="ECO:0000313" key="29">
    <source>
        <dbReference type="Proteomes" id="UP000011518"/>
    </source>
</evidence>
<dbReference type="GO" id="GO:0051539">
    <property type="term" value="F:4 iron, 4 sulfur cluster binding"/>
    <property type="evidence" value="ECO:0007669"/>
    <property type="project" value="UniProtKB-KW"/>
</dbReference>
<dbReference type="InterPro" id="IPR025687">
    <property type="entry name" value="Znf-C4pol"/>
</dbReference>
<keyword evidence="10" id="KW-0479">Metal-binding</keyword>
<dbReference type="Pfam" id="PF14260">
    <property type="entry name" value="zf-C4pol"/>
    <property type="match status" value="1"/>
</dbReference>
<feature type="compositionally biased region" description="Basic residues" evidence="22">
    <location>
        <begin position="846"/>
        <end position="864"/>
    </location>
</feature>
<keyword evidence="8" id="KW-0548">Nucleotidyltransferase</keyword>
<feature type="domain" description="DNA polymerase delta/zeta catalytic subunit N-terminal" evidence="27">
    <location>
        <begin position="2"/>
        <end position="56"/>
    </location>
</feature>
<dbReference type="InParanoid" id="L9JHS0"/>
<evidence type="ECO:0000256" key="20">
    <source>
        <dbReference type="ARBA" id="ARBA00066163"/>
    </source>
</evidence>
<evidence type="ECO:0000256" key="15">
    <source>
        <dbReference type="ARBA" id="ARBA00023014"/>
    </source>
</evidence>
<feature type="region of interest" description="Disordered" evidence="22">
    <location>
        <begin position="1340"/>
        <end position="1403"/>
    </location>
</feature>
<sequence length="3196" mass="359988">MAFSIDRALNVALGNPSSTAQHVFKVSLVSGMPFYGYHEKERHFMKIYLYNPAMMKRICELLQSGAIMNKFYQPHEAHIPYLLQLFIDYNLYGMNLINLAAVKFRKARRKSGILHATGSRKDRLSGNSPGTLFRWEEDEIPSSLILEGVEPQSTCELEVDAVAADILNRLDIEGHRHKVEEAFINEEAILNLMENSQTFQPLTQRLSESPVFMASSPDEALVHLLAGLESDGYQGEKNRMPSPCHSFRNTKNLQNSDDEENEPQIEKEEMELSLVMSQRWDSNIEEHCAKKRSLCRNTHRSSSEDDDSSSDEEMEWSDNNLLLANLSIPQLDGTADENSDNPLNNENSRTHSSVIATSKLSVKPSIFHKDAATLEPPSSAKITFQCKHTSALSSHVLNKEDLIEDLSHPSNIEKAVDNSVVSFTNESTYSMKYPGSLSSTVHSETPHKENSKKDILPVSSCESSIFDYEEDIPSVARQIPNRKYTNIRKIEKDSPFIHMNRHTNENILGKNSFNFSDLKNKLSSEGNEKGNSTTLNSLFPSSLTENCELLSCSGENRTMVHSLDSIADESGLNKLKIRYEEFQEHKTEKPSLSQQAAHYMFFPSVVLSNCLTRPQKLSPVTYKLQPGNKPSRLKLNKKKLLCHRETSIKSSETGSTNDNCIQNNPYNHNPEKDNILASDLIKATRGAFENKTAADGFIDCHFADGNLEPEQSFGLYGNKYTLRAKRKVNYETEDSESSFVTHNSKISLPHPLEIGESLDGSIKSRKRRKMSKKLPPVIIKYIIINRFRGRKNMLVKLGKIDSTEKQVILTEEKMELYKKLAPLKDFWPKVPDSPATKYPIYPLTPKKSHRRKSKHKSTKKKTGKQQRTNGENIKRTLSFRKKRSHAVLSPPSPSYNAETEDCDLNYSDVMSKLGFLSERSTSPINSSPPRCWSPTDPRAEEIMAAVEKEATLFKGPNAYKGKTVNSRVGKNSRARAQVKRSKAKLVNPSVATKKRSKRNQTNKLVEDGKKKPRAKQKQKNEKGSSRKHITLRDEKIKSQSGAEVKFVLKHQNASELTNSSGGSQLLFKQKDVSLTGSAIDHPLPAPLPAAMNAQQKLPGCFSSFLENKSVDLQTFPSSRDDLHSSVCGSVGPGISKINIQRSHNQSTMFTLKESTLIQKNIFDLSNHLFQVAQNTQISSGIMSPKTEDNANIQKNYLSSFGKLNEYRSSLESKPDQAYAPNFLHCKDSQQQIVCMAEQSKHSETCSSGNTEESQMSNNCFVTSLRSPVKQIAWDQKQRGFILDMSNFKPERVKQRSLSEAISQTKALSQCKNQNVSTPSTLTEGQSGLAVLKELLQKRQQKAQNANIMQDPLSNKHQPNKNTSGSLEHNKANKRTRSVTSPRKPRTPRNAKPKEKIPKLLKVDSLNLQNSGQLDNSLSDDSPIFFSDPGFESCYSLEDSLSPEHNYNFDINTIGQTGFCSLYSGSQFVPADQNLPQKFLSDAVQDLFPGQTIEKSEFLSHDNQKCDEDKHRASDSSSWIRSGTLSPELFEKSPIDNTETHRHNQWKNSFHSLTTRSNSIMDSFCQAEDCLNEKSRLSRNSVSKEVFISLPQTSSSNWIQGHTRKEMGESLDSVNTSFTTILSSPDGELVDAASEDLELYVSRNNDMLTPTPDSSPRSASSPLQSKNGCFTPRTAHILKPLMSPPSREEIVATLLDHDLSETIYQEPFCSNPSDVPEKPREIGGRLLMVETRLPNDLAEFEGDFSLEGLRLWKTAFSAMTQNPRPGSPLRNGQAVVNKGSSNSHKMVEDKKIVIMPCKCAPSRQLVQAWLQAKEEYERSKKLPKIEPTGVVKSAENFSSSVNPDDKPVVPPKMDASPHICSTTAHTKEDVDNSQIGLQVPTTEYSRTSSESQMLPSVASSNDPEKEDDDNYYISYTSPDSPVIPPWQQITSPDSKVLNGDDRPSSPVEEQRTLAVENFVNLMKDGLQKSPYNESQEPLVISPINARARTGKCESLCLHSTPIIQRKLLERLSEATALSPLSTAFSAMTQNPRPGSPLRNGQAVVNKGSSNSHKMVEDKKIVIMPCKCAPSRQLVQAWLQAKEEYERSKKLPKIEPTGVVKSAENFSSSVNPDDKPVVPPKMDASPHICSTTAHTKEDVDNSQIGLQVPTTEYSRTSSESQMLPSVASSNDPEKEDDDNYYISYTSPDSPVIPPWQQITSPDSKVLNGDDRPSSPVEEQRTLAVENFVNLMKDGLQKSPYNESQEPLVISPINARARTGKCESLCLHSTPIIQRKLLERLSEATALSPLSTEPKTQKLSNKKGSNTDTLRRVLLTTQSKNQFAAVNTPKKETSQIDGPSLNNTYGFKVSIQNLQEAKALHEIQNLTLISVELHARTRRDLEPDPEFDPICALFYCISSDTPLPDTEKTELTGVIVIDKDKTVFSQDLRYQTPLLSRSGITGLQVTYAADEKALFQEIANIIKRYDPDILLGYEIQMHSWGYLLQRAAALNVDLCQMISRVPDDKIENRFSVEKDEYASDTMSEINIVGRITLNLWRIMRNEVALTNYTFENVSFHILHQRFPLFTFRVLSDWFDNKTDLYRWKMVDHYVSRVRGNLQMLEQLDLIGKTSEMARLFGIQFLHVLTRGSQYRVESMMLRIAKPMNYIPVTPSVQQRSQMRAPQCVPLIMEPESRFYSNSVLVLDFQSLYPSIVIAYNYCFSTCLGHVENLGKYDEFKFGCTSLRVPPDLLYQIRHDVTVSPNGVAFVKPSVRKGVLPRMLEEILKTRFMVKQSMKAYKQDRALSRMLNARQLGLKLIANVTFGYTSANFSGRMPCIEVGDSIVHKARETLERAIKLVNDTKKWGARVVYGDTDSMFVLLKGATKEQSFKIGQEIAEAVTATNPKPVKLKFEKVYLPCVLQTKKRYVGYMYETLDQKDPVFDAKGIETVRRDSCPAVSKILERSLKLLFETRDISLIKQYVQRQCMKLLEGKASIQDFIFAKEYRGSFSYKPGACVPALELTRKMLTYDRRSEPRVGERVPYVIIYGTPGIPLIQLVRRPVEVLQDPTLRLNATYYITKQILPPLARIFSLIGIDVFSWYHELPRIQKATSSSRSETEGRKGTISQYFTTLHCPVCDDLTQHGICSKCRSQPQHVAVILNQEIREMERKQEQLVKICKNCTGCFDRHIPCVSLNCPVLFKLSRVNRELSKAPYLRQLLDQF</sequence>
<dbReference type="InterPro" id="IPR023211">
    <property type="entry name" value="DNA_pol_palm_dom_sf"/>
</dbReference>
<comment type="subcellular location">
    <subcellularLocation>
        <location evidence="2">Nucleus</location>
    </subcellularLocation>
</comment>
<dbReference type="FunFam" id="1.10.287.690:FF:000002">
    <property type="entry name" value="DNA polymerase zeta"/>
    <property type="match status" value="1"/>
</dbReference>
<feature type="domain" description="DNA-directed DNA polymerase family B exonuclease" evidence="24">
    <location>
        <begin position="2344"/>
        <end position="2550"/>
    </location>
</feature>
<dbReference type="InterPro" id="IPR042087">
    <property type="entry name" value="DNA_pol_B_thumb"/>
</dbReference>
<evidence type="ECO:0000256" key="7">
    <source>
        <dbReference type="ARBA" id="ARBA00022679"/>
    </source>
</evidence>
<dbReference type="GO" id="GO:0031981">
    <property type="term" value="C:nuclear lumen"/>
    <property type="evidence" value="ECO:0007669"/>
    <property type="project" value="UniProtKB-ARBA"/>
</dbReference>
<dbReference type="GO" id="GO:0042276">
    <property type="term" value="P:error-prone translesion synthesis"/>
    <property type="evidence" value="ECO:0007669"/>
    <property type="project" value="TreeGrafter"/>
</dbReference>
<keyword evidence="29" id="KW-1185">Reference proteome</keyword>
<dbReference type="InterPro" id="IPR006172">
    <property type="entry name" value="DNA-dir_DNA_pol_B"/>
</dbReference>
<feature type="domain" description="DUF4683" evidence="26">
    <location>
        <begin position="550"/>
        <end position="936"/>
    </location>
</feature>
<dbReference type="eggNOG" id="KOG0968">
    <property type="taxonomic scope" value="Eukaryota"/>
</dbReference>
<dbReference type="PRINTS" id="PR00106">
    <property type="entry name" value="DNAPOLB"/>
</dbReference>
<dbReference type="FunFam" id="1.10.132.60:FF:000005">
    <property type="entry name" value="Putative DNA polymerase zeta catalytic subunit"/>
    <property type="match status" value="1"/>
</dbReference>
<evidence type="ECO:0000256" key="14">
    <source>
        <dbReference type="ARBA" id="ARBA00023004"/>
    </source>
</evidence>
<evidence type="ECO:0000256" key="2">
    <source>
        <dbReference type="ARBA" id="ARBA00004123"/>
    </source>
</evidence>
<keyword evidence="15" id="KW-0411">Iron-sulfur</keyword>
<evidence type="ECO:0000256" key="22">
    <source>
        <dbReference type="SAM" id="MobiDB-lite"/>
    </source>
</evidence>
<accession>L9JHS0</accession>
<dbReference type="EC" id="2.7.7.7" evidence="4"/>
<name>L9JHS0_TUPCH</name>
<feature type="compositionally biased region" description="Polar residues" evidence="22">
    <location>
        <begin position="1341"/>
        <end position="1366"/>
    </location>
</feature>
<dbReference type="FunFam" id="3.30.420.10:FF:000024">
    <property type="entry name" value="DNA polymerase zeta catalytic subunit"/>
    <property type="match status" value="1"/>
</dbReference>
<feature type="region of interest" description="Disordered" evidence="22">
    <location>
        <begin position="2133"/>
        <end position="2215"/>
    </location>
</feature>
<evidence type="ECO:0000256" key="16">
    <source>
        <dbReference type="ARBA" id="ARBA00023204"/>
    </source>
</evidence>
<feature type="region of interest" description="Disordered" evidence="22">
    <location>
        <begin position="331"/>
        <end position="355"/>
    </location>
</feature>
<dbReference type="GO" id="GO:0046872">
    <property type="term" value="F:metal ion binding"/>
    <property type="evidence" value="ECO:0007669"/>
    <property type="project" value="UniProtKB-KW"/>
</dbReference>
<dbReference type="GO" id="GO:0006260">
    <property type="term" value="P:DNA replication"/>
    <property type="evidence" value="ECO:0007669"/>
    <property type="project" value="UniProtKB-KW"/>
</dbReference>
<evidence type="ECO:0000256" key="19">
    <source>
        <dbReference type="ARBA" id="ARBA00059263"/>
    </source>
</evidence>
<evidence type="ECO:0000256" key="6">
    <source>
        <dbReference type="ARBA" id="ARBA00022485"/>
    </source>
</evidence>